<keyword evidence="2" id="KW-0802">TPR repeat</keyword>
<sequence length="418" mass="49356">MRDLKLASYLKVVSKQKESICLIFIVLILFSPALTKDFSKTDDPWMLYNNYQIYNLSAENIIKYFSTFHSGQYSPVNTLMYGVIYFFFGLKPFWYHLTSIFLHITNVLLVFCFIKKILNLSLLNHQNKKIPETRVVEIAFFTALLFGIHPMQVESVAWIAASKILLYSFLFLLGLISYLKFIEEKKISNYYLAMILFILSFGAKEQTVVFPCCLVAVDYLLNRNLLSKNVIKEKIPFFLLAITFGFIEIWAQNTGFHHTLAHKYYPFWQRLILSNFSFSEYLFKLFLPINLAKFYKFPMQIGKPFPEKYWFYPFLSFIFFAALYECFKKNKRHIIFGSFFFLINLVLALHIIPMARKAFIADRYIYLSSVGFFFILAFITINFKDSLPPVRKVLLNLITAIYLIGLMTYTLIYTYNWM</sequence>
<dbReference type="InterPro" id="IPR052346">
    <property type="entry name" value="O-mannosyl-transferase_TMTC"/>
</dbReference>
<feature type="transmembrane region" description="Helical" evidence="3">
    <location>
        <begin position="393"/>
        <end position="415"/>
    </location>
</feature>
<name>A0A1H0J908_9SPHI</name>
<feature type="transmembrane region" description="Helical" evidence="3">
    <location>
        <begin position="93"/>
        <end position="114"/>
    </location>
</feature>
<protein>
    <recommendedName>
        <fullName evidence="6">Glycosyltransferase RgtA/B/C/D-like domain-containing protein</fullName>
    </recommendedName>
</protein>
<feature type="transmembrane region" description="Helical" evidence="3">
    <location>
        <begin position="364"/>
        <end position="381"/>
    </location>
</feature>
<feature type="transmembrane region" description="Helical" evidence="3">
    <location>
        <begin position="309"/>
        <end position="327"/>
    </location>
</feature>
<gene>
    <name evidence="4" type="ORF">SAMN05421820_114108</name>
</gene>
<dbReference type="AlphaFoldDB" id="A0A1H0J908"/>
<feature type="transmembrane region" description="Helical" evidence="3">
    <location>
        <begin position="268"/>
        <end position="289"/>
    </location>
</feature>
<dbReference type="PANTHER" id="PTHR44227">
    <property type="match status" value="1"/>
</dbReference>
<keyword evidence="5" id="KW-1185">Reference proteome</keyword>
<dbReference type="Proteomes" id="UP000183200">
    <property type="component" value="Unassembled WGS sequence"/>
</dbReference>
<dbReference type="RefSeq" id="WP_143010585.1">
    <property type="nucleotide sequence ID" value="NZ_FNGY01000014.1"/>
</dbReference>
<feature type="transmembrane region" description="Helical" evidence="3">
    <location>
        <begin position="191"/>
        <end position="217"/>
    </location>
</feature>
<keyword evidence="1" id="KW-0677">Repeat</keyword>
<proteinExistence type="predicted"/>
<dbReference type="GO" id="GO:0000030">
    <property type="term" value="F:mannosyltransferase activity"/>
    <property type="evidence" value="ECO:0007669"/>
    <property type="project" value="TreeGrafter"/>
</dbReference>
<feature type="transmembrane region" description="Helical" evidence="3">
    <location>
        <begin position="157"/>
        <end position="179"/>
    </location>
</feature>
<reference evidence="5" key="1">
    <citation type="submission" date="2016-10" db="EMBL/GenBank/DDBJ databases">
        <authorList>
            <person name="Varghese N."/>
            <person name="Submissions S."/>
        </authorList>
    </citation>
    <scope>NUCLEOTIDE SEQUENCE [LARGE SCALE GENOMIC DNA]</scope>
    <source>
        <strain evidence="5">DSM 19110</strain>
    </source>
</reference>
<evidence type="ECO:0000256" key="3">
    <source>
        <dbReference type="SAM" id="Phobius"/>
    </source>
</evidence>
<dbReference type="GO" id="GO:0030968">
    <property type="term" value="P:endoplasmic reticulum unfolded protein response"/>
    <property type="evidence" value="ECO:0007669"/>
    <property type="project" value="TreeGrafter"/>
</dbReference>
<organism evidence="4 5">
    <name type="scientific">Pedobacter steynii</name>
    <dbReference type="NCBI Taxonomy" id="430522"/>
    <lineage>
        <taxon>Bacteria</taxon>
        <taxon>Pseudomonadati</taxon>
        <taxon>Bacteroidota</taxon>
        <taxon>Sphingobacteriia</taxon>
        <taxon>Sphingobacteriales</taxon>
        <taxon>Sphingobacteriaceae</taxon>
        <taxon>Pedobacter</taxon>
    </lineage>
</organism>
<evidence type="ECO:0000313" key="4">
    <source>
        <dbReference type="EMBL" id="SDO39791.1"/>
    </source>
</evidence>
<evidence type="ECO:0000256" key="1">
    <source>
        <dbReference type="ARBA" id="ARBA00022737"/>
    </source>
</evidence>
<feature type="transmembrane region" description="Helical" evidence="3">
    <location>
        <begin position="135"/>
        <end position="151"/>
    </location>
</feature>
<feature type="transmembrane region" description="Helical" evidence="3">
    <location>
        <begin position="334"/>
        <end position="352"/>
    </location>
</feature>
<dbReference type="OrthoDB" id="1100887at2"/>
<keyword evidence="3" id="KW-0812">Transmembrane</keyword>
<keyword evidence="3" id="KW-0472">Membrane</keyword>
<dbReference type="PANTHER" id="PTHR44227:SF3">
    <property type="entry name" value="PROTEIN O-MANNOSYL-TRANSFERASE TMTC4"/>
    <property type="match status" value="1"/>
</dbReference>
<keyword evidence="3" id="KW-1133">Transmembrane helix</keyword>
<evidence type="ECO:0000313" key="5">
    <source>
        <dbReference type="Proteomes" id="UP000183200"/>
    </source>
</evidence>
<dbReference type="GO" id="GO:0035269">
    <property type="term" value="P:protein O-linked glycosylation via mannose"/>
    <property type="evidence" value="ECO:0007669"/>
    <property type="project" value="TreeGrafter"/>
</dbReference>
<dbReference type="EMBL" id="FNGY01000014">
    <property type="protein sequence ID" value="SDO39791.1"/>
    <property type="molecule type" value="Genomic_DNA"/>
</dbReference>
<evidence type="ECO:0000256" key="2">
    <source>
        <dbReference type="ARBA" id="ARBA00022803"/>
    </source>
</evidence>
<feature type="transmembrane region" description="Helical" evidence="3">
    <location>
        <begin position="237"/>
        <end position="256"/>
    </location>
</feature>
<evidence type="ECO:0008006" key="6">
    <source>
        <dbReference type="Google" id="ProtNLM"/>
    </source>
</evidence>
<accession>A0A1H0J908</accession>